<dbReference type="RefSeq" id="WP_182218652.1">
    <property type="nucleotide sequence ID" value="NZ_JACEZS010000011.1"/>
</dbReference>
<name>A0A7W2I7N4_9BURK</name>
<proteinExistence type="predicted"/>
<evidence type="ECO:0008006" key="4">
    <source>
        <dbReference type="Google" id="ProtNLM"/>
    </source>
</evidence>
<evidence type="ECO:0000313" key="2">
    <source>
        <dbReference type="EMBL" id="MBA5606498.1"/>
    </source>
</evidence>
<evidence type="ECO:0000256" key="1">
    <source>
        <dbReference type="SAM" id="SignalP"/>
    </source>
</evidence>
<keyword evidence="3" id="KW-1185">Reference proteome</keyword>
<gene>
    <name evidence="2" type="ORF">H3H36_14160</name>
</gene>
<dbReference type="Proteomes" id="UP000566711">
    <property type="component" value="Unassembled WGS sequence"/>
</dbReference>
<dbReference type="EMBL" id="JACEZS010000011">
    <property type="protein sequence ID" value="MBA5606498.1"/>
    <property type="molecule type" value="Genomic_DNA"/>
</dbReference>
<keyword evidence="1" id="KW-0732">Signal</keyword>
<dbReference type="AlphaFoldDB" id="A0A7W2I7N4"/>
<evidence type="ECO:0000313" key="3">
    <source>
        <dbReference type="Proteomes" id="UP000566711"/>
    </source>
</evidence>
<organism evidence="2 3">
    <name type="scientific">Rugamonas fusca</name>
    <dbReference type="NCBI Taxonomy" id="2758568"/>
    <lineage>
        <taxon>Bacteria</taxon>
        <taxon>Pseudomonadati</taxon>
        <taxon>Pseudomonadota</taxon>
        <taxon>Betaproteobacteria</taxon>
        <taxon>Burkholderiales</taxon>
        <taxon>Oxalobacteraceae</taxon>
        <taxon>Telluria group</taxon>
        <taxon>Rugamonas</taxon>
    </lineage>
</organism>
<comment type="caution">
    <text evidence="2">The sequence shown here is derived from an EMBL/GenBank/DDBJ whole genome shotgun (WGS) entry which is preliminary data.</text>
</comment>
<feature type="chain" id="PRO_5030908394" description="Alpha/beta hydrolase" evidence="1">
    <location>
        <begin position="26"/>
        <end position="396"/>
    </location>
</feature>
<reference evidence="2 3" key="1">
    <citation type="submission" date="2020-07" db="EMBL/GenBank/DDBJ databases">
        <title>Novel species isolated from subtropical streams in China.</title>
        <authorList>
            <person name="Lu H."/>
        </authorList>
    </citation>
    <scope>NUCLEOTIDE SEQUENCE [LARGE SCALE GENOMIC DNA]</scope>
    <source>
        <strain evidence="2 3">FT3S</strain>
    </source>
</reference>
<protein>
    <recommendedName>
        <fullName evidence="4">Alpha/beta hydrolase</fullName>
    </recommendedName>
</protein>
<dbReference type="PROSITE" id="PS51257">
    <property type="entry name" value="PROKAR_LIPOPROTEIN"/>
    <property type="match status" value="1"/>
</dbReference>
<sequence length="396" mass="42045">MKLPTCPSPRRACMLAMLANLLLTACGTPYHPPVNLQADTRFPGLADLLANAGGQPVDVLLVHGICSHDASWAPRVATQLGQAMGAASPGPAPAPPPAEDGRVQIVPTTLATRYGKLRVDALIWSPLTRRIKSQLCYDHSEASPECAGQPTLGLTRARLNARGKDTLVDDCLPDAIIYEGAARERMQLAMRDAIVQVLAARQKENEEQAGSQAAQVPLVVISHSMGSKLLFDTLLRMTSEDSASPAARLARQAVDRLRYLVMAANQIPLLAMADQPLAAGNEMRAPAAPPDSLQQLLALRRAGAAVATTTPAKAGVITPPLVLVGFTDPNDLLSYTLPPQRYDGAGVVVFNVLVSNAPTWLGLLERPDLAHLDYLGNPDVERLIVCGQPASARCGK</sequence>
<accession>A0A7W2I7N4</accession>
<feature type="signal peptide" evidence="1">
    <location>
        <begin position="1"/>
        <end position="25"/>
    </location>
</feature>